<keyword evidence="7 12" id="KW-0808">Transferase</keyword>
<organism evidence="12 13">
    <name type="scientific">Kitasatospora kifunensis</name>
    <name type="common">Streptomyces kifunensis</name>
    <dbReference type="NCBI Taxonomy" id="58351"/>
    <lineage>
        <taxon>Bacteria</taxon>
        <taxon>Bacillati</taxon>
        <taxon>Actinomycetota</taxon>
        <taxon>Actinomycetes</taxon>
        <taxon>Kitasatosporales</taxon>
        <taxon>Streptomycetaceae</taxon>
        <taxon>Kitasatospora</taxon>
    </lineage>
</organism>
<dbReference type="GO" id="GO:0005737">
    <property type="term" value="C:cytoplasm"/>
    <property type="evidence" value="ECO:0007669"/>
    <property type="project" value="UniProtKB-SubCell"/>
</dbReference>
<dbReference type="Proteomes" id="UP000540506">
    <property type="component" value="Unassembled WGS sequence"/>
</dbReference>
<evidence type="ECO:0000313" key="13">
    <source>
        <dbReference type="Proteomes" id="UP000540506"/>
    </source>
</evidence>
<protein>
    <recommendedName>
        <fullName evidence="4">Protein-L-isoaspartate O-methyltransferase</fullName>
        <ecNumber evidence="3">2.1.1.77</ecNumber>
    </recommendedName>
    <alternativeName>
        <fullName evidence="11">L-isoaspartyl protein carboxyl methyltransferase</fullName>
    </alternativeName>
    <alternativeName>
        <fullName evidence="9">Protein L-isoaspartyl methyltransferase</fullName>
    </alternativeName>
    <alternativeName>
        <fullName evidence="10">Protein-beta-aspartate methyltransferase</fullName>
    </alternativeName>
</protein>
<keyword evidence="13" id="KW-1185">Reference proteome</keyword>
<keyword evidence="8" id="KW-0949">S-adenosyl-L-methionine</keyword>
<evidence type="ECO:0000256" key="5">
    <source>
        <dbReference type="ARBA" id="ARBA00022490"/>
    </source>
</evidence>
<reference evidence="12 13" key="1">
    <citation type="submission" date="2020-08" db="EMBL/GenBank/DDBJ databases">
        <title>Sequencing the genomes of 1000 actinobacteria strains.</title>
        <authorList>
            <person name="Klenk H.-P."/>
        </authorList>
    </citation>
    <scope>NUCLEOTIDE SEQUENCE [LARGE SCALE GENOMIC DNA]</scope>
    <source>
        <strain evidence="12 13">DSM 41654</strain>
    </source>
</reference>
<dbReference type="EMBL" id="JACHJV010000001">
    <property type="protein sequence ID" value="MBB4922230.1"/>
    <property type="molecule type" value="Genomic_DNA"/>
</dbReference>
<evidence type="ECO:0000313" key="12">
    <source>
        <dbReference type="EMBL" id="MBB4922230.1"/>
    </source>
</evidence>
<evidence type="ECO:0000256" key="9">
    <source>
        <dbReference type="ARBA" id="ARBA00030757"/>
    </source>
</evidence>
<evidence type="ECO:0000256" key="7">
    <source>
        <dbReference type="ARBA" id="ARBA00022679"/>
    </source>
</evidence>
<dbReference type="InterPro" id="IPR029063">
    <property type="entry name" value="SAM-dependent_MTases_sf"/>
</dbReference>
<sequence length="378" mass="40715">MTATNQDRPAAPGRSFPVSDPWVAAFEAVPRAQFLPDLMWAHDMARGASVPVDRTADPGAWNAAAQADIPIVTQWDDGRHRGSPPGTVPTSSASMPSVVAAMLDDLDVSPGMRVLEIGAGTGWNAGLLTHRLGGSQVVSMEVDPAVAETARQNLAASGLHPTVITGDGYAGHPAGAPYDRIIATCGMRQIPQAWVEQLRPGGIIVAPWGTHFENGDALVRLAISQDGIAAGPFLRPVEFMKLRAQRLRPPQHPAEFPGDADTSTTTLRLPFGPWEAFPFAAGLRLDGVTHVAGRRGDEQAVWLYGLADQSWAATVFRDGVDHATVWQSGPRRLWDEIEAAYQWWTAVGQPGFERFGLTVDQDGERAWLDHPANLVRAR</sequence>
<dbReference type="Gene3D" id="3.40.50.150">
    <property type="entry name" value="Vaccinia Virus protein VP39"/>
    <property type="match status" value="1"/>
</dbReference>
<proteinExistence type="inferred from homology"/>
<evidence type="ECO:0000256" key="2">
    <source>
        <dbReference type="ARBA" id="ARBA00005369"/>
    </source>
</evidence>
<evidence type="ECO:0000256" key="8">
    <source>
        <dbReference type="ARBA" id="ARBA00022691"/>
    </source>
</evidence>
<dbReference type="CDD" id="cd02440">
    <property type="entry name" value="AdoMet_MTases"/>
    <property type="match status" value="1"/>
</dbReference>
<dbReference type="PANTHER" id="PTHR11579:SF0">
    <property type="entry name" value="PROTEIN-L-ISOASPARTATE(D-ASPARTATE) O-METHYLTRANSFERASE"/>
    <property type="match status" value="1"/>
</dbReference>
<dbReference type="GO" id="GO:0032259">
    <property type="term" value="P:methylation"/>
    <property type="evidence" value="ECO:0007669"/>
    <property type="project" value="UniProtKB-KW"/>
</dbReference>
<comment type="subcellular location">
    <subcellularLocation>
        <location evidence="1">Cytoplasm</location>
    </subcellularLocation>
</comment>
<evidence type="ECO:0000256" key="6">
    <source>
        <dbReference type="ARBA" id="ARBA00022603"/>
    </source>
</evidence>
<keyword evidence="6 12" id="KW-0489">Methyltransferase</keyword>
<comment type="similarity">
    <text evidence="2">Belongs to the methyltransferase superfamily. L-isoaspartyl/D-aspartyl protein methyltransferase family.</text>
</comment>
<dbReference type="RefSeq" id="WP_312897132.1">
    <property type="nucleotide sequence ID" value="NZ_JACHJV010000001.1"/>
</dbReference>
<dbReference type="GO" id="GO:0004719">
    <property type="term" value="F:protein-L-isoaspartate (D-aspartate) O-methyltransferase activity"/>
    <property type="evidence" value="ECO:0007669"/>
    <property type="project" value="UniProtKB-EC"/>
</dbReference>
<dbReference type="Pfam" id="PF01135">
    <property type="entry name" value="PCMT"/>
    <property type="match status" value="1"/>
</dbReference>
<evidence type="ECO:0000256" key="3">
    <source>
        <dbReference type="ARBA" id="ARBA00011890"/>
    </source>
</evidence>
<dbReference type="EC" id="2.1.1.77" evidence="3"/>
<evidence type="ECO:0000256" key="4">
    <source>
        <dbReference type="ARBA" id="ARBA00013346"/>
    </source>
</evidence>
<comment type="caution">
    <text evidence="12">The sequence shown here is derived from an EMBL/GenBank/DDBJ whole genome shotgun (WGS) entry which is preliminary data.</text>
</comment>
<gene>
    <name evidence="12" type="ORF">FHR34_001223</name>
</gene>
<dbReference type="InterPro" id="IPR000682">
    <property type="entry name" value="PCMT"/>
</dbReference>
<evidence type="ECO:0000256" key="1">
    <source>
        <dbReference type="ARBA" id="ARBA00004496"/>
    </source>
</evidence>
<name>A0A7W7VU90_KITKI</name>
<dbReference type="PANTHER" id="PTHR11579">
    <property type="entry name" value="PROTEIN-L-ISOASPARTATE O-METHYLTRANSFERASE"/>
    <property type="match status" value="1"/>
</dbReference>
<accession>A0A7W7VU90</accession>
<evidence type="ECO:0000256" key="10">
    <source>
        <dbReference type="ARBA" id="ARBA00031323"/>
    </source>
</evidence>
<dbReference type="AlphaFoldDB" id="A0A7W7VU90"/>
<dbReference type="SUPFAM" id="SSF53335">
    <property type="entry name" value="S-adenosyl-L-methionine-dependent methyltransferases"/>
    <property type="match status" value="1"/>
</dbReference>
<keyword evidence="5" id="KW-0963">Cytoplasm</keyword>
<evidence type="ECO:0000256" key="11">
    <source>
        <dbReference type="ARBA" id="ARBA00031350"/>
    </source>
</evidence>